<dbReference type="OrthoDB" id="9807630at2"/>
<dbReference type="InterPro" id="IPR041492">
    <property type="entry name" value="HAD_2"/>
</dbReference>
<comment type="caution">
    <text evidence="1">The sequence shown here is derived from an EMBL/GenBank/DDBJ whole genome shotgun (WGS) entry which is preliminary data.</text>
</comment>
<dbReference type="SFLD" id="SFLDG01135">
    <property type="entry name" value="C1.5.6:_HAD__Beta-PGM__Phospha"/>
    <property type="match status" value="1"/>
</dbReference>
<protein>
    <submittedName>
        <fullName evidence="1">Pyrophosphatase</fullName>
    </submittedName>
</protein>
<dbReference type="PANTHER" id="PTHR43434">
    <property type="entry name" value="PHOSPHOGLYCOLATE PHOSPHATASE"/>
    <property type="match status" value="1"/>
</dbReference>
<dbReference type="NCBIfam" id="TIGR01549">
    <property type="entry name" value="HAD-SF-IA-v1"/>
    <property type="match status" value="1"/>
</dbReference>
<dbReference type="FunFam" id="3.40.50.1000:FF:000022">
    <property type="entry name" value="Phosphoglycolate phosphatase"/>
    <property type="match status" value="1"/>
</dbReference>
<dbReference type="EMBL" id="AFVQ02000213">
    <property type="protein sequence ID" value="KLI01378.1"/>
    <property type="molecule type" value="Genomic_DNA"/>
</dbReference>
<dbReference type="RefSeq" id="WP_010024803.1">
    <property type="nucleotide sequence ID" value="NZ_AFVQ02000213.1"/>
</dbReference>
<dbReference type="AlphaFoldDB" id="A0A0U1QKN2"/>
<dbReference type="PANTHER" id="PTHR43434:SF26">
    <property type="entry name" value="PYROPHOSPHATASE PPAX"/>
    <property type="match status" value="1"/>
</dbReference>
<dbReference type="CDD" id="cd02616">
    <property type="entry name" value="HAD_PPase"/>
    <property type="match status" value="1"/>
</dbReference>
<dbReference type="SFLD" id="SFLDG01129">
    <property type="entry name" value="C1.5:_HAD__Beta-PGM__Phosphata"/>
    <property type="match status" value="1"/>
</dbReference>
<dbReference type="Gene3D" id="3.40.50.1000">
    <property type="entry name" value="HAD superfamily/HAD-like"/>
    <property type="match status" value="1"/>
</dbReference>
<dbReference type="SFLD" id="SFLDS00003">
    <property type="entry name" value="Haloacid_Dehalogenase"/>
    <property type="match status" value="1"/>
</dbReference>
<dbReference type="InterPro" id="IPR023214">
    <property type="entry name" value="HAD_sf"/>
</dbReference>
<dbReference type="InterPro" id="IPR036412">
    <property type="entry name" value="HAD-like_sf"/>
</dbReference>
<keyword evidence="2" id="KW-1185">Reference proteome</keyword>
<dbReference type="GO" id="GO:0008967">
    <property type="term" value="F:phosphoglycolate phosphatase activity"/>
    <property type="evidence" value="ECO:0007669"/>
    <property type="project" value="TreeGrafter"/>
</dbReference>
<evidence type="ECO:0000313" key="2">
    <source>
        <dbReference type="Proteomes" id="UP000035553"/>
    </source>
</evidence>
<dbReference type="Gene3D" id="1.10.150.240">
    <property type="entry name" value="Putative phosphatase, domain 2"/>
    <property type="match status" value="1"/>
</dbReference>
<dbReference type="InterPro" id="IPR006439">
    <property type="entry name" value="HAD-SF_hydro_IA"/>
</dbReference>
<dbReference type="NCBIfam" id="TIGR01509">
    <property type="entry name" value="HAD-SF-IA-v3"/>
    <property type="match status" value="1"/>
</dbReference>
<dbReference type="PRINTS" id="PR00413">
    <property type="entry name" value="HADHALOGNASE"/>
</dbReference>
<organism evidence="1 2">
    <name type="scientific">Sporolactobacillus inulinus CASD</name>
    <dbReference type="NCBI Taxonomy" id="1069536"/>
    <lineage>
        <taxon>Bacteria</taxon>
        <taxon>Bacillati</taxon>
        <taxon>Bacillota</taxon>
        <taxon>Bacilli</taxon>
        <taxon>Bacillales</taxon>
        <taxon>Sporolactobacillaceae</taxon>
        <taxon>Sporolactobacillus</taxon>
    </lineage>
</organism>
<dbReference type="Pfam" id="PF13419">
    <property type="entry name" value="HAD_2"/>
    <property type="match status" value="1"/>
</dbReference>
<dbReference type="SUPFAM" id="SSF56784">
    <property type="entry name" value="HAD-like"/>
    <property type="match status" value="1"/>
</dbReference>
<proteinExistence type="predicted"/>
<dbReference type="GO" id="GO:0005829">
    <property type="term" value="C:cytosol"/>
    <property type="evidence" value="ECO:0007669"/>
    <property type="project" value="TreeGrafter"/>
</dbReference>
<dbReference type="GO" id="GO:0006281">
    <property type="term" value="P:DNA repair"/>
    <property type="evidence" value="ECO:0007669"/>
    <property type="project" value="TreeGrafter"/>
</dbReference>
<dbReference type="Proteomes" id="UP000035553">
    <property type="component" value="Unassembled WGS sequence"/>
</dbReference>
<evidence type="ECO:0000313" key="1">
    <source>
        <dbReference type="EMBL" id="KLI01378.1"/>
    </source>
</evidence>
<reference evidence="1 2" key="1">
    <citation type="journal article" date="2011" name="J. Bacteriol.">
        <title>Draft genome sequence of Sporolactobacillus inulinus strain CASD, an efficient D-lactic acid-producing bacterium with high-concentration lactate tolerance capability.</title>
        <authorList>
            <person name="Yu B."/>
            <person name="Su F."/>
            <person name="Wang L."/>
            <person name="Xu K."/>
            <person name="Zhao B."/>
            <person name="Xu P."/>
        </authorList>
    </citation>
    <scope>NUCLEOTIDE SEQUENCE [LARGE SCALE GENOMIC DNA]</scope>
    <source>
        <strain evidence="1 2">CASD</strain>
    </source>
</reference>
<dbReference type="STRING" id="1069536.SINU_13780"/>
<dbReference type="NCBIfam" id="NF009804">
    <property type="entry name" value="PRK13288.1"/>
    <property type="match status" value="1"/>
</dbReference>
<sequence>MIKTVLFDLDGTLIDTNHLILTSFQYTLDKYFPGQYKRQDLIPFIGESLETSFHSVSPQLTQQMIEVYRDHNSRFHDQLVKAFPHVRKTLTALKDEGCRLGVVSTKKRDMVERGLNYTKLAPFFETVVTSDDVTHLKPDPEPVERAMDALAAQTDSTIMVGDSPGDILAGKNAQIKTAAVGWSLKGTTMLEKLKPDYLLHQMDDLISIVVRAGAAVK</sequence>
<accession>A0A0U1QKN2</accession>
<dbReference type="InterPro" id="IPR023198">
    <property type="entry name" value="PGP-like_dom2"/>
</dbReference>
<dbReference type="InterPro" id="IPR050155">
    <property type="entry name" value="HAD-like_hydrolase_sf"/>
</dbReference>
<gene>
    <name evidence="1" type="ORF">SINU_13780</name>
</gene>
<name>A0A0U1QKN2_9BACL</name>